<sequence>MRSKTKNILAVLLAGIMTFGLIIGLSQSAQAVSKTTSFTYNTGTVSAKSYIHTSDNYKNVNATVELGRSGTWETAAYCKLYLQRYTSGSWKTIDTASGNASYGKKLNVTFTNIAKKSASTRVKVKLYNNWKHSELIQTVNSSKWKR</sequence>
<dbReference type="GeneID" id="93082096"/>
<proteinExistence type="predicted"/>
<dbReference type="Proteomes" id="UP000001120">
    <property type="component" value="Chromosome"/>
</dbReference>
<dbReference type="HOGENOM" id="CLU_1802224_0_0_9"/>
<dbReference type="EMBL" id="CP000560">
    <property type="protein sequence ID" value="ABS75286.2"/>
    <property type="molecule type" value="Genomic_DNA"/>
</dbReference>
<dbReference type="AlphaFoldDB" id="A7Z8G0"/>
<evidence type="ECO:0000313" key="1">
    <source>
        <dbReference type="EMBL" id="ABS75286.2"/>
    </source>
</evidence>
<dbReference type="KEGG" id="bay:RBAM_029550"/>
<organism evidence="1 2">
    <name type="scientific">Bacillus velezensis (strain DSM 23117 / BGSC 10A6 / LMG 26770 / FZB42)</name>
    <name type="common">Bacillus amyloliquefaciens subsp. plantarum</name>
    <dbReference type="NCBI Taxonomy" id="326423"/>
    <lineage>
        <taxon>Bacteria</taxon>
        <taxon>Bacillati</taxon>
        <taxon>Bacillota</taxon>
        <taxon>Bacilli</taxon>
        <taxon>Bacillales</taxon>
        <taxon>Bacillaceae</taxon>
        <taxon>Bacillus</taxon>
        <taxon>Bacillus amyloliquefaciens group</taxon>
    </lineage>
</organism>
<protein>
    <submittedName>
        <fullName evidence="1">Uncharacterized protein</fullName>
    </submittedName>
</protein>
<evidence type="ECO:0000313" key="2">
    <source>
        <dbReference type="Proteomes" id="UP000001120"/>
    </source>
</evidence>
<dbReference type="RefSeq" id="WP_041482215.1">
    <property type="nucleotide sequence ID" value="NC_009725.2"/>
</dbReference>
<name>A7Z8G0_BACVZ</name>
<accession>A7Z8G0</accession>
<keyword evidence="2" id="KW-1185">Reference proteome</keyword>
<gene>
    <name evidence="1" type="ordered locus">RBAM_029550</name>
</gene>
<reference evidence="1 2" key="1">
    <citation type="journal article" date="2007" name="Nat. Biotechnol.">
        <title>Comparative analysis of the complete genome sequence of the plant growth-promoting bacterium Bacillus amyloliquefaciens FZB42.</title>
        <authorList>
            <person name="Chen X.H."/>
            <person name="Koumoutsi A."/>
            <person name="Scholz R."/>
            <person name="Eisenreich A."/>
            <person name="Schneider K."/>
            <person name="Heinemeyer I."/>
            <person name="Morgenstern B."/>
            <person name="Voss B."/>
            <person name="Hess W.R."/>
            <person name="Reva O."/>
            <person name="Junge H."/>
            <person name="Voigt B."/>
            <person name="Jungblut P.R."/>
            <person name="Vater J."/>
            <person name="Sussmuth R."/>
            <person name="Liesegang H."/>
            <person name="Strittmatter A."/>
            <person name="Gottschalk G."/>
            <person name="Borriss R."/>
        </authorList>
    </citation>
    <scope>NUCLEOTIDE SEQUENCE [LARGE SCALE GENOMIC DNA]</scope>
    <source>
        <strain evidence="2">DSM 23117 / BGSC 10A6 / LMG 26770 / FZB42</strain>
    </source>
</reference>